<gene>
    <name evidence="1" type="ORF">A2304_00955</name>
</gene>
<reference evidence="1 2" key="1">
    <citation type="journal article" date="2016" name="Nat. Commun.">
        <title>Thousands of microbial genomes shed light on interconnected biogeochemical processes in an aquifer system.</title>
        <authorList>
            <person name="Anantharaman K."/>
            <person name="Brown C.T."/>
            <person name="Hug L.A."/>
            <person name="Sharon I."/>
            <person name="Castelle C.J."/>
            <person name="Probst A.J."/>
            <person name="Thomas B.C."/>
            <person name="Singh A."/>
            <person name="Wilkins M.J."/>
            <person name="Karaoz U."/>
            <person name="Brodie E.L."/>
            <person name="Williams K.H."/>
            <person name="Hubbard S.S."/>
            <person name="Banfield J.F."/>
        </authorList>
    </citation>
    <scope>NUCLEOTIDE SEQUENCE [LARGE SCALE GENOMIC DNA]</scope>
</reference>
<dbReference type="EMBL" id="MGFE01000024">
    <property type="protein sequence ID" value="OGL98076.1"/>
    <property type="molecule type" value="Genomic_DNA"/>
</dbReference>
<organism evidence="1 2">
    <name type="scientific">Candidatus Uhrbacteria bacterium RIFOXYB2_FULL_57_15</name>
    <dbReference type="NCBI Taxonomy" id="1802422"/>
    <lineage>
        <taxon>Bacteria</taxon>
        <taxon>Candidatus Uhriibacteriota</taxon>
    </lineage>
</organism>
<name>A0A1F7W633_9BACT</name>
<dbReference type="Proteomes" id="UP000176501">
    <property type="component" value="Unassembled WGS sequence"/>
</dbReference>
<evidence type="ECO:0000313" key="1">
    <source>
        <dbReference type="EMBL" id="OGL98076.1"/>
    </source>
</evidence>
<proteinExistence type="predicted"/>
<evidence type="ECO:0000313" key="2">
    <source>
        <dbReference type="Proteomes" id="UP000176501"/>
    </source>
</evidence>
<accession>A0A1F7W633</accession>
<protein>
    <submittedName>
        <fullName evidence="1">Uncharacterized protein</fullName>
    </submittedName>
</protein>
<dbReference type="AlphaFoldDB" id="A0A1F7W633"/>
<comment type="caution">
    <text evidence="1">The sequence shown here is derived from an EMBL/GenBank/DDBJ whole genome shotgun (WGS) entry which is preliminary data.</text>
</comment>
<sequence>MKALFQRLRWAVLSLVALVLALIPTWMFVWVRSFASPDGFWQELALGVAGVYVAGGDPVRAVHCLARVPGVHVGQYRGRYSSYTKKKSE</sequence>